<dbReference type="EMBL" id="JQCB01000023">
    <property type="protein sequence ID" value="KRN93515.1"/>
    <property type="molecule type" value="Genomic_DNA"/>
</dbReference>
<sequence length="404" mass="45915">MNNSNSAIQKLSPFTSLSTEQTALKVQVEDFCKAHIAQHDSQSAIFTIRGDAGTGKSVVLSQLFNDIQTAARSLPNSPLFGTDNIFLVNHPEILKVYKELAGTLPNLKKKDFQRPTTFINQSHKTKRSADIVIIDEAHLLLSRPDRYNNFEQDNQLTEIMKLARVVIIVFDRYQVLKTKSYWDDERLTQLIAAHPHRDFHLHQQFRMQANAAVIDWIDALTSYSVLPLPKNVGDFEMTVFDDAQAMYDKIKQRDAQVGLSRIVATSGYPSKLDGGQHYVTEGQFKLPWDQYNYQATAWAELPATINEVGSIYTVQGFDLNYVGVILGPPIDYDQKTKRLVIHTDLVTDPEVFKRRDDLTNPTEIARIKEQLTLNVLNVLLKRGVHGLYIYASQPALRQRLNELS</sequence>
<dbReference type="InterPro" id="IPR027417">
    <property type="entry name" value="P-loop_NTPase"/>
</dbReference>
<dbReference type="Proteomes" id="UP000051139">
    <property type="component" value="Unassembled WGS sequence"/>
</dbReference>
<dbReference type="OrthoDB" id="3193269at2"/>
<proteinExistence type="predicted"/>
<dbReference type="Proteomes" id="UP000321429">
    <property type="component" value="Unassembled WGS sequence"/>
</dbReference>
<evidence type="ECO:0000313" key="2">
    <source>
        <dbReference type="EMBL" id="GEK29420.1"/>
    </source>
</evidence>
<dbReference type="SUPFAM" id="SSF52540">
    <property type="entry name" value="P-loop containing nucleoside triphosphate hydrolases"/>
    <property type="match status" value="1"/>
</dbReference>
<reference evidence="3 4" key="1">
    <citation type="journal article" date="2015" name="Genome Announc.">
        <title>Expanding the biotechnology potential of lactobacilli through comparative genomics of 213 strains and associated genera.</title>
        <authorList>
            <person name="Sun Z."/>
            <person name="Harris H.M."/>
            <person name="McCann A."/>
            <person name="Guo C."/>
            <person name="Argimon S."/>
            <person name="Zhang W."/>
            <person name="Yang X."/>
            <person name="Jeffery I.B."/>
            <person name="Cooney J.C."/>
            <person name="Kagawa T.F."/>
            <person name="Liu W."/>
            <person name="Song Y."/>
            <person name="Salvetti E."/>
            <person name="Wrobel A."/>
            <person name="Rasinkangas P."/>
            <person name="Parkhill J."/>
            <person name="Rea M.C."/>
            <person name="O'Sullivan O."/>
            <person name="Ritari J."/>
            <person name="Douillard F.P."/>
            <person name="Paul Ross R."/>
            <person name="Yang R."/>
            <person name="Briner A.E."/>
            <person name="Felis G.E."/>
            <person name="de Vos W.M."/>
            <person name="Barrangou R."/>
            <person name="Klaenhammer T.R."/>
            <person name="Caufield P.W."/>
            <person name="Cui Y."/>
            <person name="Zhang H."/>
            <person name="O'Toole P.W."/>
        </authorList>
    </citation>
    <scope>NUCLEOTIDE SEQUENCE [LARGE SCALE GENOMIC DNA]</scope>
    <source>
        <strain evidence="3 4">DSM 22696</strain>
    </source>
</reference>
<keyword evidence="4" id="KW-1185">Reference proteome</keyword>
<reference evidence="2 5" key="2">
    <citation type="submission" date="2019-07" db="EMBL/GenBank/DDBJ databases">
        <title>Whole genome shotgun sequence of Lactobacillus siliginis NBRC 101315.</title>
        <authorList>
            <person name="Hosoyama A."/>
            <person name="Uohara A."/>
            <person name="Ohji S."/>
            <person name="Ichikawa N."/>
        </authorList>
    </citation>
    <scope>NUCLEOTIDE SEQUENCE [LARGE SCALE GENOMIC DNA]</scope>
    <source>
        <strain evidence="2 5">NBRC 101315</strain>
    </source>
</reference>
<dbReference type="AlphaFoldDB" id="A0A0R2KVG5"/>
<accession>A0A0R2KVG5</accession>
<gene>
    <name evidence="3" type="ORF">IV55_GL001019</name>
    <name evidence="2" type="ORF">LSI01_17310</name>
</gene>
<evidence type="ECO:0000313" key="4">
    <source>
        <dbReference type="Proteomes" id="UP000051139"/>
    </source>
</evidence>
<comment type="caution">
    <text evidence="3">The sequence shown here is derived from an EMBL/GenBank/DDBJ whole genome shotgun (WGS) entry which is preliminary data.</text>
</comment>
<dbReference type="RefSeq" id="WP_057811721.1">
    <property type="nucleotide sequence ID" value="NZ_BJUD01000053.1"/>
</dbReference>
<feature type="domain" description="Schlafen group 3-like DNA/RNA helicase" evidence="1">
    <location>
        <begin position="44"/>
        <end position="392"/>
    </location>
</feature>
<dbReference type="InterPro" id="IPR018647">
    <property type="entry name" value="SLFN_3-like_DNA/RNA_helicase"/>
</dbReference>
<dbReference type="Pfam" id="PF09848">
    <property type="entry name" value="SLFN-g3_helicase"/>
    <property type="match status" value="1"/>
</dbReference>
<name>A0A0R2KVG5_9LACO</name>
<dbReference type="STRING" id="348151.IV55_GL001019"/>
<dbReference type="EMBL" id="BJUD01000053">
    <property type="protein sequence ID" value="GEK29420.1"/>
    <property type="molecule type" value="Genomic_DNA"/>
</dbReference>
<evidence type="ECO:0000259" key="1">
    <source>
        <dbReference type="Pfam" id="PF09848"/>
    </source>
</evidence>
<protein>
    <recommendedName>
        <fullName evidence="1">Schlafen group 3-like DNA/RNA helicase domain-containing protein</fullName>
    </recommendedName>
</protein>
<organism evidence="3 4">
    <name type="scientific">Furfurilactobacillus siliginis</name>
    <dbReference type="NCBI Taxonomy" id="348151"/>
    <lineage>
        <taxon>Bacteria</taxon>
        <taxon>Bacillati</taxon>
        <taxon>Bacillota</taxon>
        <taxon>Bacilli</taxon>
        <taxon>Lactobacillales</taxon>
        <taxon>Lactobacillaceae</taxon>
        <taxon>Furfurilactobacillus</taxon>
    </lineage>
</organism>
<dbReference type="Gene3D" id="3.40.50.300">
    <property type="entry name" value="P-loop containing nucleotide triphosphate hydrolases"/>
    <property type="match status" value="1"/>
</dbReference>
<evidence type="ECO:0000313" key="5">
    <source>
        <dbReference type="Proteomes" id="UP000321429"/>
    </source>
</evidence>
<dbReference type="PATRIC" id="fig|348151.3.peg.1042"/>
<evidence type="ECO:0000313" key="3">
    <source>
        <dbReference type="EMBL" id="KRN93515.1"/>
    </source>
</evidence>